<dbReference type="AlphaFoldDB" id="A0AAD4VMH5"/>
<name>A0AAD4VMH5_PRUDU</name>
<reference evidence="1 2" key="1">
    <citation type="journal article" date="2022" name="G3 (Bethesda)">
        <title>Whole-genome sequence and methylome profiling of the almond [Prunus dulcis (Mill.) D.A. Webb] cultivar 'Nonpareil'.</title>
        <authorList>
            <person name="D'Amico-Willman K.M."/>
            <person name="Ouma W.Z."/>
            <person name="Meulia T."/>
            <person name="Sideli G.M."/>
            <person name="Gradziel T.M."/>
            <person name="Fresnedo-Ramirez J."/>
        </authorList>
    </citation>
    <scope>NUCLEOTIDE SEQUENCE [LARGE SCALE GENOMIC DNA]</scope>
    <source>
        <strain evidence="1">Clone GOH B32 T37-40</strain>
    </source>
</reference>
<accession>A0AAD4VMH5</accession>
<comment type="caution">
    <text evidence="1">The sequence shown here is derived from an EMBL/GenBank/DDBJ whole genome shotgun (WGS) entry which is preliminary data.</text>
</comment>
<organism evidence="1 2">
    <name type="scientific">Prunus dulcis</name>
    <name type="common">Almond</name>
    <name type="synonym">Amygdalus dulcis</name>
    <dbReference type="NCBI Taxonomy" id="3755"/>
    <lineage>
        <taxon>Eukaryota</taxon>
        <taxon>Viridiplantae</taxon>
        <taxon>Streptophyta</taxon>
        <taxon>Embryophyta</taxon>
        <taxon>Tracheophyta</taxon>
        <taxon>Spermatophyta</taxon>
        <taxon>Magnoliopsida</taxon>
        <taxon>eudicotyledons</taxon>
        <taxon>Gunneridae</taxon>
        <taxon>Pentapetalae</taxon>
        <taxon>rosids</taxon>
        <taxon>fabids</taxon>
        <taxon>Rosales</taxon>
        <taxon>Rosaceae</taxon>
        <taxon>Amygdaloideae</taxon>
        <taxon>Amygdaleae</taxon>
        <taxon>Prunus</taxon>
    </lineage>
</organism>
<evidence type="ECO:0000313" key="2">
    <source>
        <dbReference type="Proteomes" id="UP001054821"/>
    </source>
</evidence>
<dbReference type="Proteomes" id="UP001054821">
    <property type="component" value="Chromosome 5"/>
</dbReference>
<keyword evidence="2" id="KW-1185">Reference proteome</keyword>
<protein>
    <submittedName>
        <fullName evidence="1">Uncharacterized protein</fullName>
    </submittedName>
</protein>
<sequence>MALSMCHKPLNLSMAPLTSIVEHVSAVRVDSIFLMPIVREGHEKSREVSIRASNVCCRASVSVWSVLVGRAGLAPLAKPRIGLSNRGAFGPWRPSSRRDARFGLEKEKAGEVKDTGVAMVEDPLMPNLDVGLVGVSSTVNTCPDRLWREFRGYLSKSAGRADWSLGIVCRRLVQVSRSIALTDLTTMYELVVYAD</sequence>
<proteinExistence type="predicted"/>
<gene>
    <name evidence="1" type="ORF">L3X38_027211</name>
</gene>
<evidence type="ECO:0000313" key="1">
    <source>
        <dbReference type="EMBL" id="KAI5327815.1"/>
    </source>
</evidence>
<dbReference type="EMBL" id="JAJFAZ020000005">
    <property type="protein sequence ID" value="KAI5327815.1"/>
    <property type="molecule type" value="Genomic_DNA"/>
</dbReference>